<evidence type="ECO:0000313" key="9">
    <source>
        <dbReference type="Proteomes" id="UP000249130"/>
    </source>
</evidence>
<dbReference type="Gene3D" id="2.60.260.20">
    <property type="entry name" value="Urease metallochaperone UreE, N-terminal domain"/>
    <property type="match status" value="1"/>
</dbReference>
<keyword evidence="4 5" id="KW-0143">Chaperone</keyword>
<keyword evidence="9" id="KW-1185">Reference proteome</keyword>
<dbReference type="SMART" id="SM00988">
    <property type="entry name" value="UreE_N"/>
    <property type="match status" value="1"/>
</dbReference>
<evidence type="ECO:0000256" key="3">
    <source>
        <dbReference type="ARBA" id="ARBA00022596"/>
    </source>
</evidence>
<dbReference type="SUPFAM" id="SSF69737">
    <property type="entry name" value="Urease metallochaperone UreE, C-terminal domain"/>
    <property type="match status" value="1"/>
</dbReference>
<sequence length="189" mass="20693">MLRATAVLPRGNASGAAVADRVLLDAEDRHRRRVVMTGEGGTTFLLDLAEATRLRDGDGLLLEDGSVVLVTARPEPLVEVTARSAADLARLAWHIGNRHTEVQVVGERLRIRRDHVLEDMLRGLGAALAPVDAPFDPESGAYDHAPAHGHAHDDDHHHGHDHSHHHHEHDHGHEHGHSHAHGHPHRHDG</sequence>
<evidence type="ECO:0000259" key="7">
    <source>
        <dbReference type="SMART" id="SM00988"/>
    </source>
</evidence>
<dbReference type="GO" id="GO:0065003">
    <property type="term" value="P:protein-containing complex assembly"/>
    <property type="evidence" value="ECO:0007669"/>
    <property type="project" value="InterPro"/>
</dbReference>
<dbReference type="RefSeq" id="WP_111419522.1">
    <property type="nucleotide sequence ID" value="NZ_NPEX01000079.1"/>
</dbReference>
<evidence type="ECO:0000256" key="1">
    <source>
        <dbReference type="ARBA" id="ARBA00004496"/>
    </source>
</evidence>
<reference evidence="8 9" key="1">
    <citation type="submission" date="2017-07" db="EMBL/GenBank/DDBJ databases">
        <title>Draft Genome Sequences of Select Purple Nonsulfur Bacteria.</title>
        <authorList>
            <person name="Lasarre B."/>
            <person name="Mckinlay J.B."/>
        </authorList>
    </citation>
    <scope>NUCLEOTIDE SEQUENCE [LARGE SCALE GENOMIC DNA]</scope>
    <source>
        <strain evidence="8 9">DSM 5909</strain>
    </source>
</reference>
<feature type="compositionally biased region" description="Basic residues" evidence="6">
    <location>
        <begin position="159"/>
        <end position="168"/>
    </location>
</feature>
<dbReference type="Proteomes" id="UP000249130">
    <property type="component" value="Unassembled WGS sequence"/>
</dbReference>
<comment type="function">
    <text evidence="5">Involved in urease metallocenter assembly. Binds nickel. Probably functions as a nickel donor during metallocenter assembly.</text>
</comment>
<gene>
    <name evidence="5" type="primary">ureE</name>
    <name evidence="8" type="ORF">CH341_13310</name>
</gene>
<evidence type="ECO:0000256" key="5">
    <source>
        <dbReference type="HAMAP-Rule" id="MF_00822"/>
    </source>
</evidence>
<dbReference type="CDD" id="cd00571">
    <property type="entry name" value="UreE"/>
    <property type="match status" value="1"/>
</dbReference>
<proteinExistence type="inferred from homology"/>
<comment type="subcellular location">
    <subcellularLocation>
        <location evidence="1 5">Cytoplasm</location>
    </subcellularLocation>
</comment>
<comment type="caution">
    <text evidence="8">The sequence shown here is derived from an EMBL/GenBank/DDBJ whole genome shotgun (WGS) entry which is preliminary data.</text>
</comment>
<dbReference type="InterPro" id="IPR036118">
    <property type="entry name" value="UreE_N_sf"/>
</dbReference>
<feature type="compositionally biased region" description="Basic residues" evidence="6">
    <location>
        <begin position="178"/>
        <end position="189"/>
    </location>
</feature>
<dbReference type="Gene3D" id="3.30.70.790">
    <property type="entry name" value="UreE, C-terminal domain"/>
    <property type="match status" value="1"/>
</dbReference>
<dbReference type="InterPro" id="IPR012406">
    <property type="entry name" value="UreE"/>
</dbReference>
<dbReference type="SUPFAM" id="SSF69287">
    <property type="entry name" value="Urease metallochaperone UreE, N-terminal domain"/>
    <property type="match status" value="1"/>
</dbReference>
<protein>
    <recommendedName>
        <fullName evidence="5">Urease accessory protein UreE</fullName>
    </recommendedName>
</protein>
<accession>A0A327KZX2</accession>
<dbReference type="InterPro" id="IPR007864">
    <property type="entry name" value="UreE_C_dom"/>
</dbReference>
<name>A0A327KZX2_9BRAD</name>
<evidence type="ECO:0000256" key="2">
    <source>
        <dbReference type="ARBA" id="ARBA00022490"/>
    </source>
</evidence>
<dbReference type="GO" id="GO:0005737">
    <property type="term" value="C:cytoplasm"/>
    <property type="evidence" value="ECO:0007669"/>
    <property type="project" value="UniProtKB-SubCell"/>
</dbReference>
<evidence type="ECO:0000256" key="6">
    <source>
        <dbReference type="SAM" id="MobiDB-lite"/>
    </source>
</evidence>
<dbReference type="GO" id="GO:0051082">
    <property type="term" value="F:unfolded protein binding"/>
    <property type="evidence" value="ECO:0007669"/>
    <property type="project" value="UniProtKB-UniRule"/>
</dbReference>
<comment type="similarity">
    <text evidence="5">Belongs to the UreE family.</text>
</comment>
<dbReference type="AlphaFoldDB" id="A0A327KZX2"/>
<dbReference type="GO" id="GO:0006457">
    <property type="term" value="P:protein folding"/>
    <property type="evidence" value="ECO:0007669"/>
    <property type="project" value="InterPro"/>
</dbReference>
<dbReference type="EMBL" id="NPEX01000079">
    <property type="protein sequence ID" value="RAI43614.1"/>
    <property type="molecule type" value="Genomic_DNA"/>
</dbReference>
<feature type="region of interest" description="Disordered" evidence="6">
    <location>
        <begin position="135"/>
        <end position="189"/>
    </location>
</feature>
<dbReference type="Pfam" id="PF05194">
    <property type="entry name" value="UreE_C"/>
    <property type="match status" value="1"/>
</dbReference>
<dbReference type="HAMAP" id="MF_00822">
    <property type="entry name" value="UreE"/>
    <property type="match status" value="1"/>
</dbReference>
<feature type="domain" description="UreE urease accessory N-terminal" evidence="7">
    <location>
        <begin position="3"/>
        <end position="68"/>
    </location>
</feature>
<dbReference type="GO" id="GO:0016151">
    <property type="term" value="F:nickel cation binding"/>
    <property type="evidence" value="ECO:0007669"/>
    <property type="project" value="UniProtKB-UniRule"/>
</dbReference>
<keyword evidence="3 5" id="KW-0533">Nickel</keyword>
<dbReference type="InterPro" id="IPR004029">
    <property type="entry name" value="UreE_N"/>
</dbReference>
<evidence type="ECO:0000256" key="4">
    <source>
        <dbReference type="ARBA" id="ARBA00023186"/>
    </source>
</evidence>
<dbReference type="GO" id="GO:0019627">
    <property type="term" value="P:urea metabolic process"/>
    <property type="evidence" value="ECO:0007669"/>
    <property type="project" value="InterPro"/>
</dbReference>
<dbReference type="OrthoDB" id="9802215at2"/>
<dbReference type="Pfam" id="PF02814">
    <property type="entry name" value="UreE_N"/>
    <property type="match status" value="1"/>
</dbReference>
<organism evidence="8 9">
    <name type="scientific">Rhodoplanes roseus</name>
    <dbReference type="NCBI Taxonomy" id="29409"/>
    <lineage>
        <taxon>Bacteria</taxon>
        <taxon>Pseudomonadati</taxon>
        <taxon>Pseudomonadota</taxon>
        <taxon>Alphaproteobacteria</taxon>
        <taxon>Hyphomicrobiales</taxon>
        <taxon>Nitrobacteraceae</taxon>
        <taxon>Rhodoplanes</taxon>
    </lineage>
</organism>
<evidence type="ECO:0000313" key="8">
    <source>
        <dbReference type="EMBL" id="RAI43614.1"/>
    </source>
</evidence>
<keyword evidence="2 5" id="KW-0963">Cytoplasm</keyword>